<evidence type="ECO:0000256" key="3">
    <source>
        <dbReference type="ARBA" id="ARBA00023015"/>
    </source>
</evidence>
<reference evidence="8" key="1">
    <citation type="submission" date="2019-06" db="EMBL/GenBank/DDBJ databases">
        <authorList>
            <person name="Broberg M."/>
        </authorList>
    </citation>
    <scope>NUCLEOTIDE SEQUENCE [LARGE SCALE GENOMIC DNA]</scope>
</reference>
<evidence type="ECO:0000256" key="1">
    <source>
        <dbReference type="ARBA" id="ARBA00022723"/>
    </source>
</evidence>
<keyword evidence="2" id="KW-0862">Zinc</keyword>
<dbReference type="AlphaFoldDB" id="A0A9N9U4X0"/>
<dbReference type="Proteomes" id="UP000754883">
    <property type="component" value="Unassembled WGS sequence"/>
</dbReference>
<reference evidence="7 8" key="2">
    <citation type="submission" date="2021-10" db="EMBL/GenBank/DDBJ databases">
        <authorList>
            <person name="Piombo E."/>
        </authorList>
    </citation>
    <scope>NUCLEOTIDE SEQUENCE [LARGE SCALE GENOMIC DNA]</scope>
</reference>
<keyword evidence="4" id="KW-0804">Transcription</keyword>
<evidence type="ECO:0000256" key="6">
    <source>
        <dbReference type="SAM" id="MobiDB-lite"/>
    </source>
</evidence>
<keyword evidence="3" id="KW-0805">Transcription regulation</keyword>
<evidence type="ECO:0000256" key="2">
    <source>
        <dbReference type="ARBA" id="ARBA00022833"/>
    </source>
</evidence>
<keyword evidence="1" id="KW-0479">Metal-binding</keyword>
<dbReference type="PANTHER" id="PTHR47660">
    <property type="entry name" value="TRANSCRIPTION FACTOR WITH C2H2 AND ZN(2)-CYS(6) DNA BINDING DOMAIN (EUROFUNG)-RELATED-RELATED"/>
    <property type="match status" value="1"/>
</dbReference>
<protein>
    <recommendedName>
        <fullName evidence="9">Transcription factor domain-containing protein</fullName>
    </recommendedName>
</protein>
<evidence type="ECO:0000256" key="5">
    <source>
        <dbReference type="ARBA" id="ARBA00023242"/>
    </source>
</evidence>
<keyword evidence="8" id="KW-1185">Reference proteome</keyword>
<feature type="compositionally biased region" description="Polar residues" evidence="6">
    <location>
        <begin position="75"/>
        <end position="93"/>
    </location>
</feature>
<evidence type="ECO:0000313" key="7">
    <source>
        <dbReference type="EMBL" id="CAG9972488.1"/>
    </source>
</evidence>
<dbReference type="PANTHER" id="PTHR47660:SF3">
    <property type="entry name" value="FINGER DOMAIN PROTEIN, PUTATIVE (AFU_ORTHOLOGUE AFUA_4G03310)-RELATED"/>
    <property type="match status" value="1"/>
</dbReference>
<feature type="region of interest" description="Disordered" evidence="6">
    <location>
        <begin position="59"/>
        <end position="93"/>
    </location>
</feature>
<keyword evidence="5" id="KW-0539">Nucleus</keyword>
<gene>
    <name evidence="7" type="ORF">CBYS24578_00001067</name>
</gene>
<name>A0A9N9U4X0_9HYPO</name>
<dbReference type="OrthoDB" id="2441642at2759"/>
<comment type="caution">
    <text evidence="7">The sequence shown here is derived from an EMBL/GenBank/DDBJ whole genome shotgun (WGS) entry which is preliminary data.</text>
</comment>
<accession>A0A9N9U4X0</accession>
<evidence type="ECO:0000256" key="4">
    <source>
        <dbReference type="ARBA" id="ARBA00023163"/>
    </source>
</evidence>
<dbReference type="EMBL" id="CABFNO020001240">
    <property type="protein sequence ID" value="CAG9972488.1"/>
    <property type="molecule type" value="Genomic_DNA"/>
</dbReference>
<sequence>MSPMQHLENAIPGSCGRCASRKLDCVYLQPDTAASSSQGDDESQTFSDSATQMVADNSFLSPAPLTGSDSRDDISSPSHSQVMGTPSSQHFPTRQHNILPVAEDFLNFSDVELICPIQADDIQNRWLNNYIPVPGQQAKNYSPNTTGFIYRMLKSYAGISIRGGCPPPFIHPLQVADGQDCHPLSTCLTLVRLFDKPVPGSENVAAEVLKREMARILELHTTYTGSGVLQAFQAFLVYTMVIFFSLGQESKPFCREALMNLQELACSAAKIGLVCKEEQQHSRPPWEAWILAEAKRRTLYTMYLFDSMLASQDGAPTFLGVELRGLLAPGGKSLWQAGTRREWVTAYNSFLVRWSEGGLRLDELWAIPAEFNDLDIVVRQQRVEQWLEDIDEFGITIYAITSATHGT</sequence>
<evidence type="ECO:0000313" key="8">
    <source>
        <dbReference type="Proteomes" id="UP000754883"/>
    </source>
</evidence>
<dbReference type="GO" id="GO:0046872">
    <property type="term" value="F:metal ion binding"/>
    <property type="evidence" value="ECO:0007669"/>
    <property type="project" value="UniProtKB-KW"/>
</dbReference>
<proteinExistence type="predicted"/>
<evidence type="ECO:0008006" key="9">
    <source>
        <dbReference type="Google" id="ProtNLM"/>
    </source>
</evidence>
<organism evidence="7 8">
    <name type="scientific">Clonostachys byssicola</name>
    <dbReference type="NCBI Taxonomy" id="160290"/>
    <lineage>
        <taxon>Eukaryota</taxon>
        <taxon>Fungi</taxon>
        <taxon>Dikarya</taxon>
        <taxon>Ascomycota</taxon>
        <taxon>Pezizomycotina</taxon>
        <taxon>Sordariomycetes</taxon>
        <taxon>Hypocreomycetidae</taxon>
        <taxon>Hypocreales</taxon>
        <taxon>Bionectriaceae</taxon>
        <taxon>Clonostachys</taxon>
    </lineage>
</organism>